<keyword evidence="2" id="KW-0479">Metal-binding</keyword>
<dbReference type="GO" id="GO:0016787">
    <property type="term" value="F:hydrolase activity"/>
    <property type="evidence" value="ECO:0007669"/>
    <property type="project" value="UniProtKB-KW"/>
</dbReference>
<dbReference type="EMBL" id="JACHIT010000001">
    <property type="protein sequence ID" value="MBB5911315.1"/>
    <property type="molecule type" value="Genomic_DNA"/>
</dbReference>
<feature type="domain" description="Metallo-beta-lactamase" evidence="5">
    <location>
        <begin position="16"/>
        <end position="247"/>
    </location>
</feature>
<gene>
    <name evidence="6" type="ORF">BJY24_000182</name>
</gene>
<reference evidence="6 7" key="1">
    <citation type="submission" date="2020-08" db="EMBL/GenBank/DDBJ databases">
        <title>Sequencing the genomes of 1000 actinobacteria strains.</title>
        <authorList>
            <person name="Klenk H.-P."/>
        </authorList>
    </citation>
    <scope>NUCLEOTIDE SEQUENCE [LARGE SCALE GENOMIC DNA]</scope>
    <source>
        <strain evidence="6 7">DSM 43582</strain>
    </source>
</reference>
<evidence type="ECO:0000313" key="6">
    <source>
        <dbReference type="EMBL" id="MBB5911315.1"/>
    </source>
</evidence>
<dbReference type="Proteomes" id="UP000540412">
    <property type="component" value="Unassembled WGS sequence"/>
</dbReference>
<keyword evidence="7" id="KW-1185">Reference proteome</keyword>
<dbReference type="RefSeq" id="WP_040749379.1">
    <property type="nucleotide sequence ID" value="NZ_JACHIT010000001.1"/>
</dbReference>
<evidence type="ECO:0000256" key="2">
    <source>
        <dbReference type="ARBA" id="ARBA00022723"/>
    </source>
</evidence>
<dbReference type="InterPro" id="IPR001279">
    <property type="entry name" value="Metallo-B-lactamas"/>
</dbReference>
<name>A0A7W9P8D6_9NOCA</name>
<protein>
    <submittedName>
        <fullName evidence="6">Glyoxylase-like metal-dependent hydrolase (Beta-lactamase superfamily II)</fullName>
    </submittedName>
</protein>
<keyword evidence="4" id="KW-0862">Zinc</keyword>
<dbReference type="SUPFAM" id="SSF56281">
    <property type="entry name" value="Metallo-hydrolase/oxidoreductase"/>
    <property type="match status" value="1"/>
</dbReference>
<dbReference type="PANTHER" id="PTHR42978">
    <property type="entry name" value="QUORUM-QUENCHING LACTONASE YTNP-RELATED-RELATED"/>
    <property type="match status" value="1"/>
</dbReference>
<dbReference type="Pfam" id="PF00753">
    <property type="entry name" value="Lactamase_B"/>
    <property type="match status" value="1"/>
</dbReference>
<evidence type="ECO:0000256" key="3">
    <source>
        <dbReference type="ARBA" id="ARBA00022801"/>
    </source>
</evidence>
<proteinExistence type="inferred from homology"/>
<accession>A0A7W9P8D6</accession>
<sequence>MRIHHLNCGSMAMGMVDHCLLIETKAGLVLVDTGFGLDCVREPARLVGPSRFVLGPQLAEHETAVRQIQGLGYDPADVRHIVLTHLDFDHAGGLADFPEATVHVHGPEFRAATAGRTFSERMRYRAVQWAHGPRWMVNELDGGDEWFGFRAVRDLPGLPPEILVVPLPGHTRGHVGVAVDTGHGWLLHAGDAYYLDSEVDPAGPRTPLMWQFYELGSIVRGAYRENRRRLVELNRAHGHEITLFCSHDANAFARLSGSTVRPAG</sequence>
<evidence type="ECO:0000313" key="7">
    <source>
        <dbReference type="Proteomes" id="UP000540412"/>
    </source>
</evidence>
<evidence type="ECO:0000256" key="1">
    <source>
        <dbReference type="ARBA" id="ARBA00007749"/>
    </source>
</evidence>
<evidence type="ECO:0000259" key="5">
    <source>
        <dbReference type="SMART" id="SM00849"/>
    </source>
</evidence>
<dbReference type="InterPro" id="IPR051013">
    <property type="entry name" value="MBL_superfamily_lactonases"/>
</dbReference>
<dbReference type="GO" id="GO:0046872">
    <property type="term" value="F:metal ion binding"/>
    <property type="evidence" value="ECO:0007669"/>
    <property type="project" value="UniProtKB-KW"/>
</dbReference>
<comment type="caution">
    <text evidence="6">The sequence shown here is derived from an EMBL/GenBank/DDBJ whole genome shotgun (WGS) entry which is preliminary data.</text>
</comment>
<evidence type="ECO:0000256" key="4">
    <source>
        <dbReference type="ARBA" id="ARBA00022833"/>
    </source>
</evidence>
<organism evidence="6 7">
    <name type="scientific">Nocardia transvalensis</name>
    <dbReference type="NCBI Taxonomy" id="37333"/>
    <lineage>
        <taxon>Bacteria</taxon>
        <taxon>Bacillati</taxon>
        <taxon>Actinomycetota</taxon>
        <taxon>Actinomycetes</taxon>
        <taxon>Mycobacteriales</taxon>
        <taxon>Nocardiaceae</taxon>
        <taxon>Nocardia</taxon>
    </lineage>
</organism>
<comment type="similarity">
    <text evidence="1">Belongs to the metallo-beta-lactamase superfamily.</text>
</comment>
<dbReference type="AlphaFoldDB" id="A0A7W9P8D6"/>
<dbReference type="PANTHER" id="PTHR42978:SF3">
    <property type="entry name" value="BLR3078 PROTEIN"/>
    <property type="match status" value="1"/>
</dbReference>
<dbReference type="CDD" id="cd07742">
    <property type="entry name" value="metallo-hydrolase-like_MBL-fold"/>
    <property type="match status" value="1"/>
</dbReference>
<keyword evidence="3 6" id="KW-0378">Hydrolase</keyword>
<dbReference type="SMART" id="SM00849">
    <property type="entry name" value="Lactamase_B"/>
    <property type="match status" value="1"/>
</dbReference>
<dbReference type="Gene3D" id="3.60.15.10">
    <property type="entry name" value="Ribonuclease Z/Hydroxyacylglutathione hydrolase-like"/>
    <property type="match status" value="1"/>
</dbReference>
<dbReference type="InterPro" id="IPR036866">
    <property type="entry name" value="RibonucZ/Hydroxyglut_hydro"/>
</dbReference>